<dbReference type="Proteomes" id="UP000290540">
    <property type="component" value="Unassembled WGS sequence"/>
</dbReference>
<dbReference type="AlphaFoldDB" id="A0A4Q2V7J6"/>
<evidence type="ECO:0000313" key="2">
    <source>
        <dbReference type="Proteomes" id="UP000290540"/>
    </source>
</evidence>
<proteinExistence type="predicted"/>
<accession>A0A4Q2V7J6</accession>
<sequence>MCGKFVSTVTGEAVPGECGVCRDARGEANRSGAEGDPGI</sequence>
<comment type="caution">
    <text evidence="1">The sequence shown here is derived from an EMBL/GenBank/DDBJ whole genome shotgun (WGS) entry which is preliminary data.</text>
</comment>
<evidence type="ECO:0000313" key="1">
    <source>
        <dbReference type="EMBL" id="RYC80708.1"/>
    </source>
</evidence>
<organism evidence="1 2">
    <name type="scientific">Fusarium oxysporum f. sp. narcissi</name>
    <dbReference type="NCBI Taxonomy" id="451672"/>
    <lineage>
        <taxon>Eukaryota</taxon>
        <taxon>Fungi</taxon>
        <taxon>Dikarya</taxon>
        <taxon>Ascomycota</taxon>
        <taxon>Pezizomycotina</taxon>
        <taxon>Sordariomycetes</taxon>
        <taxon>Hypocreomycetidae</taxon>
        <taxon>Hypocreales</taxon>
        <taxon>Nectriaceae</taxon>
        <taxon>Fusarium</taxon>
        <taxon>Fusarium oxysporum species complex</taxon>
    </lineage>
</organism>
<name>A0A4Q2V7J6_FUSOX</name>
<protein>
    <submittedName>
        <fullName evidence="1">Uncharacterized protein</fullName>
    </submittedName>
</protein>
<gene>
    <name evidence="1" type="ORF">BFJ63_vAg16405</name>
</gene>
<dbReference type="EMBL" id="MQTW01000331">
    <property type="protein sequence ID" value="RYC80708.1"/>
    <property type="molecule type" value="Genomic_DNA"/>
</dbReference>
<reference evidence="1 2" key="1">
    <citation type="submission" date="2016-12" db="EMBL/GenBank/DDBJ databases">
        <title>Draft genome sequence of Fusarium oxysporum causing rot on Narcissus.</title>
        <authorList>
            <person name="Armitage A.D."/>
            <person name="Taylor A."/>
            <person name="Clarkson J.P."/>
            <person name="Harrison R.J."/>
            <person name="Jackson A.C."/>
        </authorList>
    </citation>
    <scope>NUCLEOTIDE SEQUENCE [LARGE SCALE GENOMIC DNA]</scope>
    <source>
        <strain evidence="1 2">N139</strain>
    </source>
</reference>